<keyword evidence="1" id="KW-1133">Transmembrane helix</keyword>
<organism evidence="2 3">
    <name type="scientific">Nosocomiicoccus massiliensis</name>
    <dbReference type="NCBI Taxonomy" id="1232430"/>
    <lineage>
        <taxon>Bacteria</taxon>
        <taxon>Bacillati</taxon>
        <taxon>Bacillota</taxon>
        <taxon>Bacilli</taxon>
        <taxon>Bacillales</taxon>
        <taxon>Staphylococcaceae</taxon>
        <taxon>Nosocomiicoccus</taxon>
    </lineage>
</organism>
<accession>A0AAF0YHG9</accession>
<dbReference type="Proteomes" id="UP000243626">
    <property type="component" value="Chromosome"/>
</dbReference>
<dbReference type="EMBL" id="CP136964">
    <property type="protein sequence ID" value="WOS95520.1"/>
    <property type="molecule type" value="Genomic_DNA"/>
</dbReference>
<keyword evidence="3" id="KW-1185">Reference proteome</keyword>
<dbReference type="AlphaFoldDB" id="A0AAF0YHG9"/>
<evidence type="ECO:0000313" key="2">
    <source>
        <dbReference type="EMBL" id="WOS95520.1"/>
    </source>
</evidence>
<gene>
    <name evidence="2" type="ORF">CJ229_005305</name>
</gene>
<name>A0AAF0YHG9_9STAP</name>
<feature type="transmembrane region" description="Helical" evidence="1">
    <location>
        <begin position="7"/>
        <end position="27"/>
    </location>
</feature>
<evidence type="ECO:0000256" key="1">
    <source>
        <dbReference type="SAM" id="Phobius"/>
    </source>
</evidence>
<dbReference type="RefSeq" id="WP_070710189.1">
    <property type="nucleotide sequence ID" value="NZ_CP136964.1"/>
</dbReference>
<reference evidence="3" key="1">
    <citation type="submission" date="2017-09" db="EMBL/GenBank/DDBJ databases">
        <title>Bacterial strain isolated from the female urinary microbiota.</title>
        <authorList>
            <person name="Thomas-White K."/>
            <person name="Kumar N."/>
            <person name="Forster S."/>
            <person name="Putonti C."/>
            <person name="Lawley T."/>
            <person name="Wolfe A.J."/>
        </authorList>
    </citation>
    <scope>NUCLEOTIDE SEQUENCE [LARGE SCALE GENOMIC DNA]</scope>
    <source>
        <strain evidence="3">UMB0959</strain>
    </source>
</reference>
<dbReference type="KEGG" id="nmy:CJ229_005305"/>
<keyword evidence="1" id="KW-0472">Membrane</keyword>
<protein>
    <submittedName>
        <fullName evidence="2">Uncharacterized protein</fullName>
    </submittedName>
</protein>
<keyword evidence="1" id="KW-0812">Transmembrane</keyword>
<evidence type="ECO:0000313" key="3">
    <source>
        <dbReference type="Proteomes" id="UP000243626"/>
    </source>
</evidence>
<feature type="transmembrane region" description="Helical" evidence="1">
    <location>
        <begin position="33"/>
        <end position="56"/>
    </location>
</feature>
<sequence>MNKTRIFYALRVMLIAFLVFNTINNLVESTSGSISSILMYSIMCAVLVVAVSLLLLGKPDEFK</sequence>
<proteinExistence type="predicted"/>